<dbReference type="EMBL" id="BARV01005789">
    <property type="protein sequence ID" value="GAI17748.1"/>
    <property type="molecule type" value="Genomic_DNA"/>
</dbReference>
<protein>
    <recommendedName>
        <fullName evidence="1">Glycosyl transferase family 1 domain-containing protein</fullName>
    </recommendedName>
</protein>
<dbReference type="Gene3D" id="3.40.50.2000">
    <property type="entry name" value="Glycogen Phosphorylase B"/>
    <property type="match status" value="1"/>
</dbReference>
<dbReference type="PANTHER" id="PTHR46656:SF3">
    <property type="entry name" value="PUTATIVE-RELATED"/>
    <property type="match status" value="1"/>
</dbReference>
<proteinExistence type="predicted"/>
<accession>X1LF58</accession>
<name>X1LF58_9ZZZZ</name>
<dbReference type="AlphaFoldDB" id="X1LF58"/>
<dbReference type="GO" id="GO:0016757">
    <property type="term" value="F:glycosyltransferase activity"/>
    <property type="evidence" value="ECO:0007669"/>
    <property type="project" value="InterPro"/>
</dbReference>
<reference evidence="2" key="1">
    <citation type="journal article" date="2014" name="Front. Microbiol.">
        <title>High frequency of phylogenetically diverse reductive dehalogenase-homologous genes in deep subseafloor sedimentary metagenomes.</title>
        <authorList>
            <person name="Kawai M."/>
            <person name="Futagami T."/>
            <person name="Toyoda A."/>
            <person name="Takaki Y."/>
            <person name="Nishi S."/>
            <person name="Hori S."/>
            <person name="Arai W."/>
            <person name="Tsubouchi T."/>
            <person name="Morono Y."/>
            <person name="Uchiyama I."/>
            <person name="Ito T."/>
            <person name="Fujiyama A."/>
            <person name="Inagaki F."/>
            <person name="Takami H."/>
        </authorList>
    </citation>
    <scope>NUCLEOTIDE SEQUENCE</scope>
    <source>
        <strain evidence="2">Expedition CK06-06</strain>
    </source>
</reference>
<dbReference type="SUPFAM" id="SSF53756">
    <property type="entry name" value="UDP-Glycosyltransferase/glycogen phosphorylase"/>
    <property type="match status" value="1"/>
</dbReference>
<sequence>IGIIYKTMTAGGEGEACNQIQAWVGHRLDDQLALVEGAFPWWEFLMMLKSSHCFVLPTGGEGWGCPPAQALACGLPVIVTDCQGPGEVMRDDNGKPFPGVCFVPCKMEPTPVHHEYYEGGQWCAADIADIKKAMREVYENYDHWKEQALIGSQMVREQRSGLVMARFLTTGGSDTSKAGFIASHSALRTALSCSTM</sequence>
<gene>
    <name evidence="2" type="ORF">S06H3_11761</name>
</gene>
<organism evidence="2">
    <name type="scientific">marine sediment metagenome</name>
    <dbReference type="NCBI Taxonomy" id="412755"/>
    <lineage>
        <taxon>unclassified sequences</taxon>
        <taxon>metagenomes</taxon>
        <taxon>ecological metagenomes</taxon>
    </lineage>
</organism>
<feature type="non-terminal residue" evidence="2">
    <location>
        <position position="1"/>
    </location>
</feature>
<comment type="caution">
    <text evidence="2">The sequence shown here is derived from an EMBL/GenBank/DDBJ whole genome shotgun (WGS) entry which is preliminary data.</text>
</comment>
<dbReference type="PANTHER" id="PTHR46656">
    <property type="entry name" value="PUTATIVE-RELATED"/>
    <property type="match status" value="1"/>
</dbReference>
<dbReference type="InterPro" id="IPR001296">
    <property type="entry name" value="Glyco_trans_1"/>
</dbReference>
<dbReference type="Pfam" id="PF00534">
    <property type="entry name" value="Glycos_transf_1"/>
    <property type="match status" value="1"/>
</dbReference>
<evidence type="ECO:0000259" key="1">
    <source>
        <dbReference type="Pfam" id="PF00534"/>
    </source>
</evidence>
<evidence type="ECO:0000313" key="2">
    <source>
        <dbReference type="EMBL" id="GAI17748.1"/>
    </source>
</evidence>
<feature type="domain" description="Glycosyl transferase family 1" evidence="1">
    <location>
        <begin position="46"/>
        <end position="105"/>
    </location>
</feature>